<accession>A0A1K1PE18</accession>
<feature type="transmembrane region" description="Helical" evidence="7">
    <location>
        <begin position="278"/>
        <end position="305"/>
    </location>
</feature>
<keyword evidence="4 7" id="KW-1133">Transmembrane helix</keyword>
<dbReference type="InterPro" id="IPR003838">
    <property type="entry name" value="ABC3_permease_C"/>
</dbReference>
<dbReference type="Pfam" id="PF02687">
    <property type="entry name" value="FtsX"/>
    <property type="match status" value="1"/>
</dbReference>
<comment type="similarity">
    <text evidence="6">Belongs to the ABC-4 integral membrane protein family.</text>
</comment>
<evidence type="ECO:0000313" key="11">
    <source>
        <dbReference type="Proteomes" id="UP000183257"/>
    </source>
</evidence>
<feature type="transmembrane region" description="Helical" evidence="7">
    <location>
        <begin position="373"/>
        <end position="392"/>
    </location>
</feature>
<feature type="transmembrane region" description="Helical" evidence="7">
    <location>
        <begin position="21"/>
        <end position="41"/>
    </location>
</feature>
<keyword evidence="3 7" id="KW-0812">Transmembrane</keyword>
<evidence type="ECO:0000313" key="10">
    <source>
        <dbReference type="EMBL" id="SFW45707.1"/>
    </source>
</evidence>
<feature type="transmembrane region" description="Helical" evidence="7">
    <location>
        <begin position="326"/>
        <end position="353"/>
    </location>
</feature>
<dbReference type="RefSeq" id="WP_072303450.1">
    <property type="nucleotide sequence ID" value="NZ_FPIY01000002.1"/>
</dbReference>
<organism evidence="10 11">
    <name type="scientific">Cellulophaga fucicola</name>
    <dbReference type="NCBI Taxonomy" id="76595"/>
    <lineage>
        <taxon>Bacteria</taxon>
        <taxon>Pseudomonadati</taxon>
        <taxon>Bacteroidota</taxon>
        <taxon>Flavobacteriia</taxon>
        <taxon>Flavobacteriales</taxon>
        <taxon>Flavobacteriaceae</taxon>
        <taxon>Cellulophaga</taxon>
    </lineage>
</organism>
<dbReference type="GO" id="GO:0005886">
    <property type="term" value="C:plasma membrane"/>
    <property type="evidence" value="ECO:0007669"/>
    <property type="project" value="UniProtKB-SubCell"/>
</dbReference>
<protein>
    <submittedName>
        <fullName evidence="10">Putative ABC transport system permease protein</fullName>
    </submittedName>
</protein>
<proteinExistence type="inferred from homology"/>
<dbReference type="PANTHER" id="PTHR30572">
    <property type="entry name" value="MEMBRANE COMPONENT OF TRANSPORTER-RELATED"/>
    <property type="match status" value="1"/>
</dbReference>
<evidence type="ECO:0000259" key="8">
    <source>
        <dbReference type="Pfam" id="PF02687"/>
    </source>
</evidence>
<dbReference type="PANTHER" id="PTHR30572:SF4">
    <property type="entry name" value="ABC TRANSPORTER PERMEASE YTRF"/>
    <property type="match status" value="1"/>
</dbReference>
<evidence type="ECO:0000256" key="6">
    <source>
        <dbReference type="ARBA" id="ARBA00038076"/>
    </source>
</evidence>
<reference evidence="11" key="1">
    <citation type="submission" date="2016-11" db="EMBL/GenBank/DDBJ databases">
        <authorList>
            <person name="Varghese N."/>
            <person name="Submissions S."/>
        </authorList>
    </citation>
    <scope>NUCLEOTIDE SEQUENCE [LARGE SCALE GENOMIC DNA]</scope>
    <source>
        <strain evidence="11">DSM 24786</strain>
    </source>
</reference>
<dbReference type="InterPro" id="IPR050250">
    <property type="entry name" value="Macrolide_Exporter_MacB"/>
</dbReference>
<evidence type="ECO:0000259" key="9">
    <source>
        <dbReference type="Pfam" id="PF12704"/>
    </source>
</evidence>
<keyword evidence="5 7" id="KW-0472">Membrane</keyword>
<evidence type="ECO:0000256" key="1">
    <source>
        <dbReference type="ARBA" id="ARBA00004651"/>
    </source>
</evidence>
<dbReference type="STRING" id="76595.SAMN05660313_01809"/>
<dbReference type="Proteomes" id="UP000183257">
    <property type="component" value="Unassembled WGS sequence"/>
</dbReference>
<sequence>MFSRDAWKEIFETIQKNKLRTFLSGFTVAIGIFIFVVLYGFGNGLTNTFAKFFGDDATNVFFIFPGRTSVPYSGYKANRQIEFDNEDLADIEKNFAMFVDYITPRISRSGLVKYKNESNNYGNMGVAPSHQYSEKTIMMKGRYINNQDVKDKTKYAVIGRLVERDLFKDEDGLGKYIDIGGSSFKVIGVFQDDGGDNEERKIYIPYTTRQLIEKNTDKIDQMVLGFKPQIGYSGAMSLESSLEKYLKSKKFINPNDENGIFIRNIADQLKQNQQLASVLQIIVSFVAFGTIIAGIIGISNIMVFVVKERTKELGIRKALGATPKSVISTILLESIFITTISGFIGMLLGTVLLNSMGDTLEDYFITDPYIDTGIAVFATILLIICGALAGYVPARKAAKIKPIVALRDE</sequence>
<feature type="domain" description="ABC3 transporter permease C-terminal" evidence="8">
    <location>
        <begin position="285"/>
        <end position="402"/>
    </location>
</feature>
<dbReference type="InterPro" id="IPR025857">
    <property type="entry name" value="MacB_PCD"/>
</dbReference>
<evidence type="ECO:0000256" key="4">
    <source>
        <dbReference type="ARBA" id="ARBA00022989"/>
    </source>
</evidence>
<keyword evidence="2" id="KW-1003">Cell membrane</keyword>
<evidence type="ECO:0000256" key="3">
    <source>
        <dbReference type="ARBA" id="ARBA00022692"/>
    </source>
</evidence>
<evidence type="ECO:0000256" key="5">
    <source>
        <dbReference type="ARBA" id="ARBA00023136"/>
    </source>
</evidence>
<dbReference type="Pfam" id="PF12704">
    <property type="entry name" value="MacB_PCD"/>
    <property type="match status" value="1"/>
</dbReference>
<gene>
    <name evidence="10" type="ORF">SAMN05660313_01809</name>
</gene>
<keyword evidence="11" id="KW-1185">Reference proteome</keyword>
<dbReference type="GO" id="GO:0022857">
    <property type="term" value="F:transmembrane transporter activity"/>
    <property type="evidence" value="ECO:0007669"/>
    <property type="project" value="TreeGrafter"/>
</dbReference>
<name>A0A1K1PE18_9FLAO</name>
<feature type="domain" description="MacB-like periplasmic core" evidence="9">
    <location>
        <begin position="21"/>
        <end position="224"/>
    </location>
</feature>
<comment type="subcellular location">
    <subcellularLocation>
        <location evidence="1">Cell membrane</location>
        <topology evidence="1">Multi-pass membrane protein</topology>
    </subcellularLocation>
</comment>
<dbReference type="EMBL" id="FPIY01000002">
    <property type="protein sequence ID" value="SFW45707.1"/>
    <property type="molecule type" value="Genomic_DNA"/>
</dbReference>
<dbReference type="OrthoDB" id="9770036at2"/>
<evidence type="ECO:0000256" key="2">
    <source>
        <dbReference type="ARBA" id="ARBA00022475"/>
    </source>
</evidence>
<dbReference type="AlphaFoldDB" id="A0A1K1PE18"/>
<evidence type="ECO:0000256" key="7">
    <source>
        <dbReference type="SAM" id="Phobius"/>
    </source>
</evidence>